<evidence type="ECO:0000259" key="3">
    <source>
        <dbReference type="PROSITE" id="PS50042"/>
    </source>
</evidence>
<feature type="transmembrane region" description="Helical" evidence="2">
    <location>
        <begin position="334"/>
        <end position="352"/>
    </location>
</feature>
<dbReference type="GeneID" id="24440596"/>
<sequence length="958" mass="114068">MIENSILNDSATMNTHMNSIQFNEQVFTYEILRFKFKSYKLLTNKIQDHLDLQILNQKQCETVKEYTHDEINTGDIVQILADSFNNPSNVQTDFKFLEYIRKQPQRSMNYQFTQEKQKYQQNLMNKDEMMLKLKNTNQNEQNQEQIQSKTSSQSIQSEEVIERDEKKQNKLMKSISLLVNVKSFYRLLTKNTRILGKLNKEQHYLINDISSVFQKNQQSKMQKFNKCLSKLKKPIQLINNQIKNIADCIPMFQPYNLYKFLWDILQAILILTVMFLFSLVVFFQMDIQNYVPFFQNIFIIFVLDILFTFNTGLVEKGNVIFDRKKVAITYLKKYFIMDQIALLPLFLFYLDIQLEGLYSWIVYFLILMKLFVLSDTFTRLTYYLSYQKNMENIVDLVKLVFIIACVCHIFCLFWHGIAIYEINQGSNTTWLQYRGIQDADIFTRYVQSFYYLAVTMITVGYGDITPQTTYEILFTTITMFVTGFFYAFSLNRIGNIIENIEAKDKSYKESMQVIHRLMREENVSQTLRVQVSNYLQYLYKDSNELEKQHEIEITNKLSKQLKYDLTQNIQGKYLKDIEFIDKLESKSKIVEIMEECLFSPGEYIFKQGDLDDCSLYYIVKGSVKIIYEYQSRDQTESLIITQLKKQQYFGDMQFIQGNSRILTAQASEFCRTYKIPREQFFKCIKQSDQDFENFQMLKEAYIFKENQKLFNIKCYICNKSDHISIKCPKTHLTLSKQTLIQKENKSTPHFQRETFQRKQNKLNSLFKNLEVLYGVYQFTDNEENFQDLEILENEMHLSQDEAFLEQQLLELQKQDNCEQPKQQQQNYQFTNQTISEEESDSVTNDKNQEWKYYNSMNQKNQSSIEIQSYQAIINQQDTILDENTQIQQNHNNSHSRRDYVLNQLSKTKQLNMSLQKIQSSNSLRDQTKQQDYSSNEERQQTTEKKSNQSIVSSKHLNI</sequence>
<dbReference type="Gene3D" id="1.10.287.70">
    <property type="match status" value="1"/>
</dbReference>
<dbReference type="SMART" id="SM00100">
    <property type="entry name" value="cNMP"/>
    <property type="match status" value="1"/>
</dbReference>
<keyword evidence="2" id="KW-0812">Transmembrane</keyword>
<feature type="transmembrane region" description="Helical" evidence="2">
    <location>
        <begin position="469"/>
        <end position="488"/>
    </location>
</feature>
<evidence type="ECO:0000313" key="4">
    <source>
        <dbReference type="EMBL" id="EWS74946.1"/>
    </source>
</evidence>
<feature type="region of interest" description="Disordered" evidence="1">
    <location>
        <begin position="819"/>
        <end position="844"/>
    </location>
</feature>
<dbReference type="GO" id="GO:0003254">
    <property type="term" value="P:regulation of membrane depolarization"/>
    <property type="evidence" value="ECO:0007669"/>
    <property type="project" value="TreeGrafter"/>
</dbReference>
<feature type="compositionally biased region" description="Polar residues" evidence="1">
    <location>
        <begin position="917"/>
        <end position="933"/>
    </location>
</feature>
<feature type="compositionally biased region" description="Low complexity" evidence="1">
    <location>
        <begin position="819"/>
        <end position="832"/>
    </location>
</feature>
<proteinExistence type="predicted"/>
<dbReference type="eggNOG" id="KOG0500">
    <property type="taxonomic scope" value="Eukaryota"/>
</dbReference>
<reference evidence="5" key="1">
    <citation type="journal article" date="2006" name="PLoS Biol.">
        <title>Macronuclear genome sequence of the ciliate Tetrahymena thermophila, a model eukaryote.</title>
        <authorList>
            <person name="Eisen J.A."/>
            <person name="Coyne R.S."/>
            <person name="Wu M."/>
            <person name="Wu D."/>
            <person name="Thiagarajan M."/>
            <person name="Wortman J.R."/>
            <person name="Badger J.H."/>
            <person name="Ren Q."/>
            <person name="Amedeo P."/>
            <person name="Jones K.M."/>
            <person name="Tallon L.J."/>
            <person name="Delcher A.L."/>
            <person name="Salzberg S.L."/>
            <person name="Silva J.C."/>
            <person name="Haas B.J."/>
            <person name="Majoros W.H."/>
            <person name="Farzad M."/>
            <person name="Carlton J.M."/>
            <person name="Smith R.K. Jr."/>
            <person name="Garg J."/>
            <person name="Pearlman R.E."/>
            <person name="Karrer K.M."/>
            <person name="Sun L."/>
            <person name="Manning G."/>
            <person name="Elde N.C."/>
            <person name="Turkewitz A.P."/>
            <person name="Asai D.J."/>
            <person name="Wilkes D.E."/>
            <person name="Wang Y."/>
            <person name="Cai H."/>
            <person name="Collins K."/>
            <person name="Stewart B.A."/>
            <person name="Lee S.R."/>
            <person name="Wilamowska K."/>
            <person name="Weinberg Z."/>
            <person name="Ruzzo W.L."/>
            <person name="Wloga D."/>
            <person name="Gaertig J."/>
            <person name="Frankel J."/>
            <person name="Tsao C.-C."/>
            <person name="Gorovsky M.A."/>
            <person name="Keeling P.J."/>
            <person name="Waller R.F."/>
            <person name="Patron N.J."/>
            <person name="Cherry J.M."/>
            <person name="Stover N.A."/>
            <person name="Krieger C.J."/>
            <person name="del Toro C."/>
            <person name="Ryder H.F."/>
            <person name="Williamson S.C."/>
            <person name="Barbeau R.A."/>
            <person name="Hamilton E.P."/>
            <person name="Orias E."/>
        </authorList>
    </citation>
    <scope>NUCLEOTIDE SEQUENCE [LARGE SCALE GENOMIC DNA]</scope>
    <source>
        <strain evidence="5">SB210</strain>
    </source>
</reference>
<dbReference type="InterPro" id="IPR013099">
    <property type="entry name" value="K_chnl_dom"/>
</dbReference>
<feature type="transmembrane region" description="Helical" evidence="2">
    <location>
        <begin position="399"/>
        <end position="422"/>
    </location>
</feature>
<feature type="region of interest" description="Disordered" evidence="1">
    <location>
        <begin position="917"/>
        <end position="958"/>
    </location>
</feature>
<feature type="compositionally biased region" description="Polar residues" evidence="1">
    <location>
        <begin position="947"/>
        <end position="958"/>
    </location>
</feature>
<dbReference type="SMART" id="SM00343">
    <property type="entry name" value="ZnF_C2HC"/>
    <property type="match status" value="1"/>
</dbReference>
<feature type="transmembrane region" description="Helical" evidence="2">
    <location>
        <begin position="442"/>
        <end position="462"/>
    </location>
</feature>
<dbReference type="EMBL" id="GG662723">
    <property type="protein sequence ID" value="EWS74946.1"/>
    <property type="molecule type" value="Genomic_DNA"/>
</dbReference>
<dbReference type="InterPro" id="IPR000595">
    <property type="entry name" value="cNMP-bd_dom"/>
</dbReference>
<evidence type="ECO:0000256" key="2">
    <source>
        <dbReference type="SAM" id="Phobius"/>
    </source>
</evidence>
<dbReference type="InterPro" id="IPR014710">
    <property type="entry name" value="RmlC-like_jellyroll"/>
</dbReference>
<dbReference type="GO" id="GO:0035725">
    <property type="term" value="P:sodium ion transmembrane transport"/>
    <property type="evidence" value="ECO:0007669"/>
    <property type="project" value="TreeGrafter"/>
</dbReference>
<feature type="transmembrane region" description="Helical" evidence="2">
    <location>
        <begin position="260"/>
        <end position="281"/>
    </location>
</feature>
<organism evidence="4 5">
    <name type="scientific">Tetrahymena thermophila (strain SB210)</name>
    <dbReference type="NCBI Taxonomy" id="312017"/>
    <lineage>
        <taxon>Eukaryota</taxon>
        <taxon>Sar</taxon>
        <taxon>Alveolata</taxon>
        <taxon>Ciliophora</taxon>
        <taxon>Intramacronucleata</taxon>
        <taxon>Oligohymenophorea</taxon>
        <taxon>Hymenostomatida</taxon>
        <taxon>Tetrahymenina</taxon>
        <taxon>Tetrahymenidae</taxon>
        <taxon>Tetrahymena</taxon>
    </lineage>
</organism>
<feature type="region of interest" description="Disordered" evidence="1">
    <location>
        <begin position="137"/>
        <end position="159"/>
    </location>
</feature>
<dbReference type="AlphaFoldDB" id="W7XIV2"/>
<dbReference type="Pfam" id="PF00027">
    <property type="entry name" value="cNMP_binding"/>
    <property type="match status" value="1"/>
</dbReference>
<dbReference type="InterPro" id="IPR051413">
    <property type="entry name" value="K/Na_HCN_channel"/>
</dbReference>
<dbReference type="OrthoDB" id="292483at2759"/>
<feature type="compositionally biased region" description="Low complexity" evidence="1">
    <location>
        <begin position="137"/>
        <end position="158"/>
    </location>
</feature>
<protein>
    <submittedName>
        <fullName evidence="4">Cation channel family protein</fullName>
    </submittedName>
</protein>
<name>W7XIV2_TETTS</name>
<feature type="transmembrane region" description="Helical" evidence="2">
    <location>
        <begin position="293"/>
        <end position="313"/>
    </location>
</feature>
<dbReference type="GO" id="GO:0008270">
    <property type="term" value="F:zinc ion binding"/>
    <property type="evidence" value="ECO:0007669"/>
    <property type="project" value="InterPro"/>
</dbReference>
<evidence type="ECO:0000313" key="5">
    <source>
        <dbReference type="Proteomes" id="UP000009168"/>
    </source>
</evidence>
<feature type="transmembrane region" description="Helical" evidence="2">
    <location>
        <begin position="358"/>
        <end position="378"/>
    </location>
</feature>
<evidence type="ECO:0000256" key="1">
    <source>
        <dbReference type="SAM" id="MobiDB-lite"/>
    </source>
</evidence>
<dbReference type="PROSITE" id="PS50042">
    <property type="entry name" value="CNMP_BINDING_3"/>
    <property type="match status" value="1"/>
</dbReference>
<dbReference type="InterPro" id="IPR018490">
    <property type="entry name" value="cNMP-bd_dom_sf"/>
</dbReference>
<dbReference type="Gene3D" id="1.10.287.630">
    <property type="entry name" value="Helix hairpin bin"/>
    <property type="match status" value="1"/>
</dbReference>
<dbReference type="CDD" id="cd00038">
    <property type="entry name" value="CAP_ED"/>
    <property type="match status" value="1"/>
</dbReference>
<dbReference type="Pfam" id="PF07885">
    <property type="entry name" value="Ion_trans_2"/>
    <property type="match status" value="1"/>
</dbReference>
<dbReference type="Proteomes" id="UP000009168">
    <property type="component" value="Unassembled WGS sequence"/>
</dbReference>
<dbReference type="GO" id="GO:0003676">
    <property type="term" value="F:nucleic acid binding"/>
    <property type="evidence" value="ECO:0007669"/>
    <property type="project" value="InterPro"/>
</dbReference>
<keyword evidence="2" id="KW-0472">Membrane</keyword>
<dbReference type="Gene3D" id="2.60.120.10">
    <property type="entry name" value="Jelly Rolls"/>
    <property type="match status" value="1"/>
</dbReference>
<feature type="compositionally biased region" description="Basic and acidic residues" evidence="1">
    <location>
        <begin position="935"/>
        <end position="946"/>
    </location>
</feature>
<dbReference type="KEGG" id="tet:TTHERM_000770900"/>
<dbReference type="InParanoid" id="W7XIV2"/>
<gene>
    <name evidence="4" type="ORF">TTHERM_000770900</name>
</gene>
<dbReference type="eggNOG" id="KOG0498">
    <property type="taxonomic scope" value="Eukaryota"/>
</dbReference>
<keyword evidence="5" id="KW-1185">Reference proteome</keyword>
<dbReference type="GO" id="GO:0005249">
    <property type="term" value="F:voltage-gated potassium channel activity"/>
    <property type="evidence" value="ECO:0007669"/>
    <property type="project" value="TreeGrafter"/>
</dbReference>
<dbReference type="PANTHER" id="PTHR45689">
    <property type="entry name" value="I[[H]] CHANNEL, ISOFORM E"/>
    <property type="match status" value="1"/>
</dbReference>
<keyword evidence="2" id="KW-1133">Transmembrane helix</keyword>
<dbReference type="InterPro" id="IPR001878">
    <property type="entry name" value="Znf_CCHC"/>
</dbReference>
<feature type="domain" description="Cyclic nucleotide-binding" evidence="3">
    <location>
        <begin position="588"/>
        <end position="680"/>
    </location>
</feature>
<accession>W7XIV2</accession>
<dbReference type="PANTHER" id="PTHR45689:SF5">
    <property type="entry name" value="I[[H]] CHANNEL, ISOFORM E"/>
    <property type="match status" value="1"/>
</dbReference>
<dbReference type="RefSeq" id="XP_012652535.1">
    <property type="nucleotide sequence ID" value="XM_012797081.1"/>
</dbReference>
<dbReference type="SUPFAM" id="SSF51206">
    <property type="entry name" value="cAMP-binding domain-like"/>
    <property type="match status" value="1"/>
</dbReference>
<dbReference type="SUPFAM" id="SSF81324">
    <property type="entry name" value="Voltage-gated potassium channels"/>
    <property type="match status" value="1"/>
</dbReference>
<dbReference type="GO" id="GO:0098855">
    <property type="term" value="C:HCN channel complex"/>
    <property type="evidence" value="ECO:0007669"/>
    <property type="project" value="TreeGrafter"/>
</dbReference>